<keyword evidence="3" id="KW-1185">Reference proteome</keyword>
<keyword evidence="1" id="KW-0812">Transmembrane</keyword>
<sequence>MSPRRSDYGKTFLRKSTYIAKPSLKFLSTLGILSFGWVLCMRKSKSYLLVLLCCKMESKLDSGRTDGSLIGEKLIAWHDLVSKVAHVVLGEGKDIFAWNLNNNGSFSVSSMKVVLGFKGATKDKNLFVVPQERSGSHKDNLAKRQWKGNLKCSFCNANEMIQHLFLTAMWQAKNVSHMFDSWLKRFPWMLRTKILLGAAALCWAIWLSRNDMVFNRFLSNSFKEIIFRRIYWIRCWAKFSIEDEKEVLEAGCRKLEQFVLEFGGFGWRARYRMMFEL</sequence>
<keyword evidence="1" id="KW-0472">Membrane</keyword>
<protein>
    <recommendedName>
        <fullName evidence="4">Reverse transcriptase zinc-binding domain-containing protein</fullName>
    </recommendedName>
</protein>
<evidence type="ECO:0000313" key="2">
    <source>
        <dbReference type="EMBL" id="WVZ85259.1"/>
    </source>
</evidence>
<name>A0AAQ3U478_PASNO</name>
<organism evidence="2 3">
    <name type="scientific">Paspalum notatum var. saurae</name>
    <dbReference type="NCBI Taxonomy" id="547442"/>
    <lineage>
        <taxon>Eukaryota</taxon>
        <taxon>Viridiplantae</taxon>
        <taxon>Streptophyta</taxon>
        <taxon>Embryophyta</taxon>
        <taxon>Tracheophyta</taxon>
        <taxon>Spermatophyta</taxon>
        <taxon>Magnoliopsida</taxon>
        <taxon>Liliopsida</taxon>
        <taxon>Poales</taxon>
        <taxon>Poaceae</taxon>
        <taxon>PACMAD clade</taxon>
        <taxon>Panicoideae</taxon>
        <taxon>Andropogonodae</taxon>
        <taxon>Paspaleae</taxon>
        <taxon>Paspalinae</taxon>
        <taxon>Paspalum</taxon>
    </lineage>
</organism>
<dbReference type="AlphaFoldDB" id="A0AAQ3U478"/>
<gene>
    <name evidence="2" type="ORF">U9M48_032206</name>
</gene>
<dbReference type="Proteomes" id="UP001341281">
    <property type="component" value="Chromosome 07"/>
</dbReference>
<accession>A0AAQ3U478</accession>
<proteinExistence type="predicted"/>
<keyword evidence="1" id="KW-1133">Transmembrane helix</keyword>
<evidence type="ECO:0008006" key="4">
    <source>
        <dbReference type="Google" id="ProtNLM"/>
    </source>
</evidence>
<feature type="transmembrane region" description="Helical" evidence="1">
    <location>
        <begin position="188"/>
        <end position="206"/>
    </location>
</feature>
<evidence type="ECO:0000313" key="3">
    <source>
        <dbReference type="Proteomes" id="UP001341281"/>
    </source>
</evidence>
<dbReference type="EMBL" id="CP144751">
    <property type="protein sequence ID" value="WVZ85259.1"/>
    <property type="molecule type" value="Genomic_DNA"/>
</dbReference>
<reference evidence="2 3" key="1">
    <citation type="submission" date="2024-02" db="EMBL/GenBank/DDBJ databases">
        <title>High-quality chromosome-scale genome assembly of Pensacola bahiagrass (Paspalum notatum Flugge var. saurae).</title>
        <authorList>
            <person name="Vega J.M."/>
            <person name="Podio M."/>
            <person name="Orjuela J."/>
            <person name="Siena L.A."/>
            <person name="Pessino S.C."/>
            <person name="Combes M.C."/>
            <person name="Mariac C."/>
            <person name="Albertini E."/>
            <person name="Pupilli F."/>
            <person name="Ortiz J.P.A."/>
            <person name="Leblanc O."/>
        </authorList>
    </citation>
    <scope>NUCLEOTIDE SEQUENCE [LARGE SCALE GENOMIC DNA]</scope>
    <source>
        <strain evidence="2">R1</strain>
        <tissue evidence="2">Leaf</tissue>
    </source>
</reference>
<evidence type="ECO:0000256" key="1">
    <source>
        <dbReference type="SAM" id="Phobius"/>
    </source>
</evidence>
<feature type="non-terminal residue" evidence="2">
    <location>
        <position position="277"/>
    </location>
</feature>